<proteinExistence type="predicted"/>
<name>A0AA38I573_9CUCU</name>
<evidence type="ECO:0000313" key="2">
    <source>
        <dbReference type="Proteomes" id="UP001168821"/>
    </source>
</evidence>
<reference evidence="1" key="1">
    <citation type="journal article" date="2023" name="G3 (Bethesda)">
        <title>Whole genome assemblies of Zophobas morio and Tenebrio molitor.</title>
        <authorList>
            <person name="Kaur S."/>
            <person name="Stinson S.A."/>
            <person name="diCenzo G.C."/>
        </authorList>
    </citation>
    <scope>NUCLEOTIDE SEQUENCE</scope>
    <source>
        <strain evidence="1">QUZm001</strain>
    </source>
</reference>
<dbReference type="EMBL" id="JALNTZ010000006">
    <property type="protein sequence ID" value="KAJ3649668.1"/>
    <property type="molecule type" value="Genomic_DNA"/>
</dbReference>
<organism evidence="1 2">
    <name type="scientific">Zophobas morio</name>
    <dbReference type="NCBI Taxonomy" id="2755281"/>
    <lineage>
        <taxon>Eukaryota</taxon>
        <taxon>Metazoa</taxon>
        <taxon>Ecdysozoa</taxon>
        <taxon>Arthropoda</taxon>
        <taxon>Hexapoda</taxon>
        <taxon>Insecta</taxon>
        <taxon>Pterygota</taxon>
        <taxon>Neoptera</taxon>
        <taxon>Endopterygota</taxon>
        <taxon>Coleoptera</taxon>
        <taxon>Polyphaga</taxon>
        <taxon>Cucujiformia</taxon>
        <taxon>Tenebrionidae</taxon>
        <taxon>Zophobas</taxon>
    </lineage>
</organism>
<dbReference type="AlphaFoldDB" id="A0AA38I573"/>
<gene>
    <name evidence="1" type="ORF">Zmor_021395</name>
</gene>
<accession>A0AA38I573</accession>
<dbReference type="Proteomes" id="UP001168821">
    <property type="component" value="Unassembled WGS sequence"/>
</dbReference>
<evidence type="ECO:0000313" key="1">
    <source>
        <dbReference type="EMBL" id="KAJ3649668.1"/>
    </source>
</evidence>
<protein>
    <submittedName>
        <fullName evidence="1">Uncharacterized protein</fullName>
    </submittedName>
</protein>
<sequence length="150" mass="17128">MNQQMLQKLCLKPPKFSSLGKSDTTPSMDCGFLSSINLCPNLPPDDPLNREDLESLMDVRRVTKEVEDYVRNRRLALEEKMFERFYLMRIEQSRKFIELIKKINKSWDDFVDYLKSIGAQGASGDGDCTVYSITNSSSLTALSQVTNDSK</sequence>
<keyword evidence="2" id="KW-1185">Reference proteome</keyword>
<comment type="caution">
    <text evidence="1">The sequence shown here is derived from an EMBL/GenBank/DDBJ whole genome shotgun (WGS) entry which is preliminary data.</text>
</comment>